<proteinExistence type="predicted"/>
<dbReference type="AlphaFoldDB" id="A0AAD1REK0"/>
<reference evidence="1" key="1">
    <citation type="submission" date="2022-03" db="EMBL/GenBank/DDBJ databases">
        <authorList>
            <person name="Alioto T."/>
            <person name="Alioto T."/>
            <person name="Gomez Garrido J."/>
        </authorList>
    </citation>
    <scope>NUCLEOTIDE SEQUENCE</scope>
</reference>
<dbReference type="EMBL" id="OW240913">
    <property type="protein sequence ID" value="CAH2251252.1"/>
    <property type="molecule type" value="Genomic_DNA"/>
</dbReference>
<gene>
    <name evidence="1" type="ORF">PECUL_23A043160</name>
</gene>
<dbReference type="Proteomes" id="UP001295444">
    <property type="component" value="Chromosome 02"/>
</dbReference>
<name>A0AAD1REK0_PELCU</name>
<protein>
    <submittedName>
        <fullName evidence="1">Uncharacterized protein</fullName>
    </submittedName>
</protein>
<keyword evidence="2" id="KW-1185">Reference proteome</keyword>
<evidence type="ECO:0000313" key="1">
    <source>
        <dbReference type="EMBL" id="CAH2251252.1"/>
    </source>
</evidence>
<sequence>GMNGLRDRRPTTLNEAAKLADEQYDSRLHELSKYRPAARAKIKENYRTTSGLLCQRGPPGTQDHPVTTHQIVPGPHVIGVSDAGILWPAVH</sequence>
<accession>A0AAD1REK0</accession>
<organism evidence="1 2">
    <name type="scientific">Pelobates cultripes</name>
    <name type="common">Western spadefoot toad</name>
    <dbReference type="NCBI Taxonomy" id="61616"/>
    <lineage>
        <taxon>Eukaryota</taxon>
        <taxon>Metazoa</taxon>
        <taxon>Chordata</taxon>
        <taxon>Craniata</taxon>
        <taxon>Vertebrata</taxon>
        <taxon>Euteleostomi</taxon>
        <taxon>Amphibia</taxon>
        <taxon>Batrachia</taxon>
        <taxon>Anura</taxon>
        <taxon>Pelobatoidea</taxon>
        <taxon>Pelobatidae</taxon>
        <taxon>Pelobates</taxon>
    </lineage>
</organism>
<evidence type="ECO:0000313" key="2">
    <source>
        <dbReference type="Proteomes" id="UP001295444"/>
    </source>
</evidence>
<feature type="non-terminal residue" evidence="1">
    <location>
        <position position="1"/>
    </location>
</feature>